<proteinExistence type="predicted"/>
<dbReference type="InterPro" id="IPR053951">
    <property type="entry name" value="K_trans_N"/>
</dbReference>
<keyword evidence="4 10" id="KW-0812">Transmembrane</keyword>
<dbReference type="Pfam" id="PF22776">
    <property type="entry name" value="K_trans_C"/>
    <property type="match status" value="1"/>
</dbReference>
<evidence type="ECO:0000259" key="12">
    <source>
        <dbReference type="Pfam" id="PF22776"/>
    </source>
</evidence>
<dbReference type="Proteomes" id="UP000654075">
    <property type="component" value="Unassembled WGS sequence"/>
</dbReference>
<evidence type="ECO:0008006" key="15">
    <source>
        <dbReference type="Google" id="ProtNLM"/>
    </source>
</evidence>
<keyword evidence="2" id="KW-0813">Transport</keyword>
<dbReference type="AlphaFoldDB" id="A0A813G5R5"/>
<comment type="subcellular location">
    <subcellularLocation>
        <location evidence="1">Membrane</location>
        <topology evidence="1">Multi-pass membrane protein</topology>
    </subcellularLocation>
</comment>
<feature type="transmembrane region" description="Helical" evidence="10">
    <location>
        <begin position="364"/>
        <end position="384"/>
    </location>
</feature>
<evidence type="ECO:0000256" key="7">
    <source>
        <dbReference type="ARBA" id="ARBA00023065"/>
    </source>
</evidence>
<keyword evidence="3" id="KW-0633">Potassium transport</keyword>
<dbReference type="Pfam" id="PF02705">
    <property type="entry name" value="K_trans"/>
    <property type="match status" value="1"/>
</dbReference>
<dbReference type="PANTHER" id="PTHR30540:SF83">
    <property type="entry name" value="K+ POTASSIUM TRANSPORTER"/>
    <property type="match status" value="1"/>
</dbReference>
<evidence type="ECO:0000256" key="3">
    <source>
        <dbReference type="ARBA" id="ARBA00022538"/>
    </source>
</evidence>
<feature type="transmembrane region" description="Helical" evidence="10">
    <location>
        <begin position="280"/>
        <end position="305"/>
    </location>
</feature>
<feature type="domain" description="K+ potassium transporter integral membrane" evidence="11">
    <location>
        <begin position="101"/>
        <end position="577"/>
    </location>
</feature>
<feature type="compositionally biased region" description="Polar residues" evidence="9">
    <location>
        <begin position="186"/>
        <end position="198"/>
    </location>
</feature>
<evidence type="ECO:0000313" key="14">
    <source>
        <dbReference type="Proteomes" id="UP000654075"/>
    </source>
</evidence>
<feature type="transmembrane region" description="Helical" evidence="10">
    <location>
        <begin position="254"/>
        <end position="273"/>
    </location>
</feature>
<feature type="region of interest" description="Disordered" evidence="9">
    <location>
        <begin position="186"/>
        <end position="212"/>
    </location>
</feature>
<dbReference type="PANTHER" id="PTHR30540">
    <property type="entry name" value="OSMOTIC STRESS POTASSIUM TRANSPORTER"/>
    <property type="match status" value="1"/>
</dbReference>
<name>A0A813G5R5_POLGL</name>
<feature type="compositionally biased region" description="Acidic residues" evidence="9">
    <location>
        <begin position="199"/>
        <end position="209"/>
    </location>
</feature>
<dbReference type="OrthoDB" id="434053at2759"/>
<feature type="transmembrane region" description="Helical" evidence="10">
    <location>
        <begin position="139"/>
        <end position="159"/>
    </location>
</feature>
<feature type="transmembrane region" description="Helical" evidence="10">
    <location>
        <begin position="488"/>
        <end position="510"/>
    </location>
</feature>
<evidence type="ECO:0000256" key="8">
    <source>
        <dbReference type="ARBA" id="ARBA00023136"/>
    </source>
</evidence>
<feature type="region of interest" description="Disordered" evidence="9">
    <location>
        <begin position="63"/>
        <end position="89"/>
    </location>
</feature>
<keyword evidence="14" id="KW-1185">Reference proteome</keyword>
<reference evidence="13" key="1">
    <citation type="submission" date="2021-02" db="EMBL/GenBank/DDBJ databases">
        <authorList>
            <person name="Dougan E. K."/>
            <person name="Rhodes N."/>
            <person name="Thang M."/>
            <person name="Chan C."/>
        </authorList>
    </citation>
    <scope>NUCLEOTIDE SEQUENCE</scope>
</reference>
<feature type="region of interest" description="Disordered" evidence="9">
    <location>
        <begin position="1"/>
        <end position="32"/>
    </location>
</feature>
<comment type="caution">
    <text evidence="13">The sequence shown here is derived from an EMBL/GenBank/DDBJ whole genome shotgun (WGS) entry which is preliminary data.</text>
</comment>
<dbReference type="InterPro" id="IPR053952">
    <property type="entry name" value="K_trans_C"/>
</dbReference>
<dbReference type="InterPro" id="IPR003855">
    <property type="entry name" value="K+_transporter"/>
</dbReference>
<evidence type="ECO:0000256" key="10">
    <source>
        <dbReference type="SAM" id="Phobius"/>
    </source>
</evidence>
<evidence type="ECO:0000256" key="9">
    <source>
        <dbReference type="SAM" id="MobiDB-lite"/>
    </source>
</evidence>
<evidence type="ECO:0000256" key="4">
    <source>
        <dbReference type="ARBA" id="ARBA00022692"/>
    </source>
</evidence>
<evidence type="ECO:0000313" key="13">
    <source>
        <dbReference type="EMBL" id="CAE8621975.1"/>
    </source>
</evidence>
<evidence type="ECO:0000256" key="5">
    <source>
        <dbReference type="ARBA" id="ARBA00022958"/>
    </source>
</evidence>
<keyword evidence="8 10" id="KW-0472">Membrane</keyword>
<feature type="transmembrane region" description="Helical" evidence="10">
    <location>
        <begin position="222"/>
        <end position="248"/>
    </location>
</feature>
<dbReference type="GO" id="GO:0016020">
    <property type="term" value="C:membrane"/>
    <property type="evidence" value="ECO:0007669"/>
    <property type="project" value="UniProtKB-SubCell"/>
</dbReference>
<feature type="transmembrane region" description="Helical" evidence="10">
    <location>
        <begin position="98"/>
        <end position="119"/>
    </location>
</feature>
<keyword evidence="5" id="KW-0630">Potassium</keyword>
<sequence length="829" mass="89885">MASNGAVGNMYDSPPAHMRRATSDTPPEEEGPPIVLHSESAPAYLGDRGFRYSRPTWTRRWGSVERPPLDTQASARTLRKRGTREATEEGPLKGCGNFCLLALGATGVVFGDIGTSPLYTYSGIFVDTLHANPTVEDLVGTFSMIFWTITLVVFAKYVIFVMRVSHHGEGGVFALMQVALEALEGKSSNGSPSEVSETSTDEEASDVEEAGGRWQRSCTAPVITLGVLGCALLIGDGVITPVISVLSALQGFPISQDLQVALGVVILISLFSMQKFGSRLIGLVAGPVMVCWFLAIGTLGAYNLYSEPKLALQMARGFSPVSGALHFWTQGQFRGLKAWKSMAGVVLCATGCEALYADMGHFGAGPISFAFCFLAYPALILQYWGQSVALARDASGIGNAFYTSMPQRLVLPMSVLATVASVLASQALISGLFSLLSQAYALGFVPRIKIVHTNPEEHGQVFIPEVNAALCVACVLMTVVFQTSSSLAGAYGIAVTGTFLVTTILLSVVLRKVWKWRILPTLLVILPMATVDLLFWSANMVKILESGWVPLAITAVAGLMMHSHKWGRRQEQLMYEQACLEAEDKAHRLDEPRLSFAHFRSVPALLKLLRTGRLHRTASTGVFLHSRGASVPRALANLARSLECLPRTIAPELAVSCALMPEAVNVCLHILARMRVELDASLGLFAVHLAFGYAEPLTEQNFAIQQRLRALAEKNVVRFPGLRPFLDFKGSDDGAETGAAELLEPSDSEDTLELAGLRPVFGGGGPLEGHEPVTYFLRRSVYLLSPESNCWKRFKARVFHFMVSNARRPVTFFGLERANTMEVSVTSFL</sequence>
<dbReference type="OMA" id="VTFITTC"/>
<accession>A0A813G5R5</accession>
<organism evidence="13 14">
    <name type="scientific">Polarella glacialis</name>
    <name type="common">Dinoflagellate</name>
    <dbReference type="NCBI Taxonomy" id="89957"/>
    <lineage>
        <taxon>Eukaryota</taxon>
        <taxon>Sar</taxon>
        <taxon>Alveolata</taxon>
        <taxon>Dinophyceae</taxon>
        <taxon>Suessiales</taxon>
        <taxon>Suessiaceae</taxon>
        <taxon>Polarella</taxon>
    </lineage>
</organism>
<feature type="transmembrane region" description="Helical" evidence="10">
    <location>
        <begin position="415"/>
        <end position="440"/>
    </location>
</feature>
<feature type="domain" description="K+ potassium transporter C-terminal" evidence="12">
    <location>
        <begin position="619"/>
        <end position="824"/>
    </location>
</feature>
<feature type="transmembrane region" description="Helical" evidence="10">
    <location>
        <begin position="522"/>
        <end position="541"/>
    </location>
</feature>
<evidence type="ECO:0000259" key="11">
    <source>
        <dbReference type="Pfam" id="PF02705"/>
    </source>
</evidence>
<dbReference type="EMBL" id="CAJNNV010027859">
    <property type="protein sequence ID" value="CAE8621975.1"/>
    <property type="molecule type" value="Genomic_DNA"/>
</dbReference>
<keyword evidence="7" id="KW-0406">Ion transport</keyword>
<evidence type="ECO:0000256" key="2">
    <source>
        <dbReference type="ARBA" id="ARBA00022448"/>
    </source>
</evidence>
<protein>
    <recommendedName>
        <fullName evidence="15">Potassium transporter</fullName>
    </recommendedName>
</protein>
<evidence type="ECO:0000256" key="1">
    <source>
        <dbReference type="ARBA" id="ARBA00004141"/>
    </source>
</evidence>
<gene>
    <name evidence="13" type="ORF">PGLA1383_LOCUS39492</name>
</gene>
<evidence type="ECO:0000256" key="6">
    <source>
        <dbReference type="ARBA" id="ARBA00022989"/>
    </source>
</evidence>
<keyword evidence="6 10" id="KW-1133">Transmembrane helix</keyword>
<dbReference type="GO" id="GO:0015079">
    <property type="term" value="F:potassium ion transmembrane transporter activity"/>
    <property type="evidence" value="ECO:0007669"/>
    <property type="project" value="InterPro"/>
</dbReference>